<dbReference type="Gene3D" id="3.30.1150.10">
    <property type="match status" value="2"/>
</dbReference>
<keyword evidence="7" id="KW-0653">Protein transport</keyword>
<comment type="caution">
    <text evidence="12">The sequence shown here is derived from an EMBL/GenBank/DDBJ whole genome shotgun (WGS) entry which is preliminary data.</text>
</comment>
<gene>
    <name evidence="12" type="ORF">F7231_06465</name>
</gene>
<dbReference type="SUPFAM" id="SSF74653">
    <property type="entry name" value="TolA/TonB C-terminal domain"/>
    <property type="match status" value="2"/>
</dbReference>
<keyword evidence="5" id="KW-0997">Cell inner membrane</keyword>
<evidence type="ECO:0000313" key="12">
    <source>
        <dbReference type="EMBL" id="NID09808.1"/>
    </source>
</evidence>
<feature type="signal peptide" evidence="10">
    <location>
        <begin position="1"/>
        <end position="24"/>
    </location>
</feature>
<name>A0ABX0QG12_9BACT</name>
<keyword evidence="4" id="KW-1003">Cell membrane</keyword>
<dbReference type="NCBIfam" id="TIGR01352">
    <property type="entry name" value="tonB_Cterm"/>
    <property type="match status" value="2"/>
</dbReference>
<dbReference type="Pfam" id="PF03544">
    <property type="entry name" value="TonB_C"/>
    <property type="match status" value="2"/>
</dbReference>
<dbReference type="Proteomes" id="UP000606008">
    <property type="component" value="Unassembled WGS sequence"/>
</dbReference>
<evidence type="ECO:0000256" key="6">
    <source>
        <dbReference type="ARBA" id="ARBA00022692"/>
    </source>
</evidence>
<dbReference type="EMBL" id="WAEL01000002">
    <property type="protein sequence ID" value="NID09808.1"/>
    <property type="molecule type" value="Genomic_DNA"/>
</dbReference>
<accession>A0ABX0QG12</accession>
<dbReference type="PANTHER" id="PTHR33446:SF2">
    <property type="entry name" value="PROTEIN TONB"/>
    <property type="match status" value="1"/>
</dbReference>
<evidence type="ECO:0000313" key="13">
    <source>
        <dbReference type="Proteomes" id="UP000606008"/>
    </source>
</evidence>
<dbReference type="PANTHER" id="PTHR33446">
    <property type="entry name" value="PROTEIN TONB-RELATED"/>
    <property type="match status" value="1"/>
</dbReference>
<evidence type="ECO:0000256" key="7">
    <source>
        <dbReference type="ARBA" id="ARBA00022927"/>
    </source>
</evidence>
<keyword evidence="6" id="KW-0812">Transmembrane</keyword>
<keyword evidence="8" id="KW-1133">Transmembrane helix</keyword>
<evidence type="ECO:0000256" key="1">
    <source>
        <dbReference type="ARBA" id="ARBA00004383"/>
    </source>
</evidence>
<feature type="domain" description="TonB C-terminal" evidence="11">
    <location>
        <begin position="400"/>
        <end position="490"/>
    </location>
</feature>
<evidence type="ECO:0000256" key="2">
    <source>
        <dbReference type="ARBA" id="ARBA00006555"/>
    </source>
</evidence>
<dbReference type="InterPro" id="IPR051045">
    <property type="entry name" value="TonB-dependent_transducer"/>
</dbReference>
<feature type="domain" description="TonB C-terminal" evidence="11">
    <location>
        <begin position="42"/>
        <end position="138"/>
    </location>
</feature>
<keyword evidence="3" id="KW-0813">Transport</keyword>
<keyword evidence="9" id="KW-0472">Membrane</keyword>
<evidence type="ECO:0000256" key="4">
    <source>
        <dbReference type="ARBA" id="ARBA00022475"/>
    </source>
</evidence>
<dbReference type="InterPro" id="IPR037682">
    <property type="entry name" value="TonB_C"/>
</dbReference>
<comment type="similarity">
    <text evidence="2">Belongs to the TonB family.</text>
</comment>
<dbReference type="PROSITE" id="PS52015">
    <property type="entry name" value="TONB_CTD"/>
    <property type="match status" value="2"/>
</dbReference>
<reference evidence="13" key="2">
    <citation type="submission" date="2023-07" db="EMBL/GenBank/DDBJ databases">
        <authorList>
            <person name="Jung D.-H."/>
        </authorList>
    </citation>
    <scope>NUCLEOTIDE SEQUENCE [LARGE SCALE GENOMIC DNA]</scope>
    <source>
        <strain evidence="13">JA-25</strain>
    </source>
</reference>
<feature type="chain" id="PRO_5045302824" evidence="10">
    <location>
        <begin position="25"/>
        <end position="490"/>
    </location>
</feature>
<keyword evidence="10" id="KW-0732">Signal</keyword>
<sequence>MRSRFTNAIILPFLIALGYCSAHAQAPVYETFDVDSVAAPLGGPSMLETFLNANMQKPFMAQVANVTGKVYVKAVVEPNGRISDVQLVRGFRPDCNQEALRAMRLFNAWKPAMKAGKPVRQSITYPVTFRATAPIRYENGVLIEQFDAKFNPINTIQQAAKPAYQQHTPIDTLTGLPNGDLTLFEIKGSGTLKEVARIPLAKVANTQQQNDEPTFRFGHKGPTTDWVGTVYTLSEDGSVRQRASADMMKGPSVTYDKRGMVKSIDRPDEAGSTTTWQPNGLLLSIETKYEGERKELYKHTQLMAAWDSTGHQPIKDGNGHYRYVSKEKSRGDSTQKTTFIEEGDYKDGFKNGQWTGRFADGSYSYTEQYNVGEDLGGTATLPGGKTISYKSAMSHPTYVGGQPAMYRFLGQTIRYPVDAQKKNVSGKVYISFVVCTDGSLCDYDVLKGLYPSVDNEALRTVKKMPNWEPGLLRGEAVRVRYNLPVSFQLE</sequence>
<organism evidence="12 13">
    <name type="scientific">Fibrivirga algicola</name>
    <dbReference type="NCBI Taxonomy" id="2950420"/>
    <lineage>
        <taxon>Bacteria</taxon>
        <taxon>Pseudomonadati</taxon>
        <taxon>Bacteroidota</taxon>
        <taxon>Cytophagia</taxon>
        <taxon>Cytophagales</taxon>
        <taxon>Spirosomataceae</taxon>
        <taxon>Fibrivirga</taxon>
    </lineage>
</organism>
<reference evidence="13" key="1">
    <citation type="submission" date="2019-09" db="EMBL/GenBank/DDBJ databases">
        <authorList>
            <person name="Jung D.-H."/>
        </authorList>
    </citation>
    <scope>NUCLEOTIDE SEQUENCE [LARGE SCALE GENOMIC DNA]</scope>
    <source>
        <strain evidence="13">JA-25</strain>
    </source>
</reference>
<protein>
    <submittedName>
        <fullName evidence="12">Energy transducer TonB</fullName>
    </submittedName>
</protein>
<evidence type="ECO:0000256" key="5">
    <source>
        <dbReference type="ARBA" id="ARBA00022519"/>
    </source>
</evidence>
<comment type="subcellular location">
    <subcellularLocation>
        <location evidence="1">Cell inner membrane</location>
        <topology evidence="1">Single-pass membrane protein</topology>
        <orientation evidence="1">Periplasmic side</orientation>
    </subcellularLocation>
</comment>
<evidence type="ECO:0000256" key="3">
    <source>
        <dbReference type="ARBA" id="ARBA00022448"/>
    </source>
</evidence>
<evidence type="ECO:0000256" key="8">
    <source>
        <dbReference type="ARBA" id="ARBA00022989"/>
    </source>
</evidence>
<keyword evidence="13" id="KW-1185">Reference proteome</keyword>
<evidence type="ECO:0000256" key="9">
    <source>
        <dbReference type="ARBA" id="ARBA00023136"/>
    </source>
</evidence>
<dbReference type="RefSeq" id="WP_166691334.1">
    <property type="nucleotide sequence ID" value="NZ_WAEL01000002.1"/>
</dbReference>
<dbReference type="InterPro" id="IPR006260">
    <property type="entry name" value="TonB/TolA_C"/>
</dbReference>
<proteinExistence type="inferred from homology"/>
<evidence type="ECO:0000259" key="11">
    <source>
        <dbReference type="PROSITE" id="PS52015"/>
    </source>
</evidence>
<evidence type="ECO:0000256" key="10">
    <source>
        <dbReference type="SAM" id="SignalP"/>
    </source>
</evidence>